<comment type="caution">
    <text evidence="3">The sequence shown here is derived from an EMBL/GenBank/DDBJ whole genome shotgun (WGS) entry which is preliminary data.</text>
</comment>
<dbReference type="EMBL" id="JACHIB010000008">
    <property type="protein sequence ID" value="MBB6083684.1"/>
    <property type="molecule type" value="Genomic_DNA"/>
</dbReference>
<dbReference type="RefSeq" id="WP_151025018.1">
    <property type="nucleotide sequence ID" value="NZ_JACHIB010000008.1"/>
</dbReference>
<dbReference type="Pfam" id="PF03480">
    <property type="entry name" value="DctP"/>
    <property type="match status" value="1"/>
</dbReference>
<accession>A0A7W9TNA4</accession>
<gene>
    <name evidence="3" type="ORF">HNR28_001723</name>
</gene>
<dbReference type="CDD" id="cd13665">
    <property type="entry name" value="PBP2_TRAP_Dctp3_4"/>
    <property type="match status" value="1"/>
</dbReference>
<dbReference type="PANTHER" id="PTHR33376">
    <property type="match status" value="1"/>
</dbReference>
<evidence type="ECO:0000313" key="4">
    <source>
        <dbReference type="Proteomes" id="UP000541136"/>
    </source>
</evidence>
<dbReference type="PANTHER" id="PTHR33376:SF15">
    <property type="entry name" value="BLL6794 PROTEIN"/>
    <property type="match status" value="1"/>
</dbReference>
<proteinExistence type="predicted"/>
<dbReference type="AlphaFoldDB" id="A0A7W9TNA4"/>
<sequence length="349" mass="38484">MKRHASVLRLLAGAAAGLALAATAQGEQIVLKVHHFLPATSNAQLNMIQPWCDRIAQESGQRLVCQIYPAMQLGGTPAQLFDQAKDGVADIVWTLPTYSAGRFTKSAVYELPWLVPNAEAGSRALWAFTQKYALDEYKGVHPIFMHMHGGTLIHFVGKRPKTLADMKGLKIRSANRVNSQMLEAIGAVPVQMPLPAVPDSLAKGVVDGAAVPWEGVPAIKLDEISRYHLDVPQGKPRMGNSIFLFGMNQARYDSLPPDLKKVIDDNSGIEVSAWAGRTVFDEREAEFMKTSRENGSEFHAMDEAEYQRWVDATQGVRDLWIEAVDKKGGQGADLYTAARNLVKEFSMRR</sequence>
<evidence type="ECO:0000313" key="3">
    <source>
        <dbReference type="EMBL" id="MBB6083684.1"/>
    </source>
</evidence>
<evidence type="ECO:0000256" key="1">
    <source>
        <dbReference type="ARBA" id="ARBA00022729"/>
    </source>
</evidence>
<keyword evidence="1 2" id="KW-0732">Signal</keyword>
<name>A0A7W9TNA4_CASDE</name>
<organism evidence="3 4">
    <name type="scientific">Castellaniella defragrans</name>
    <name type="common">Alcaligenes defragrans</name>
    <dbReference type="NCBI Taxonomy" id="75697"/>
    <lineage>
        <taxon>Bacteria</taxon>
        <taxon>Pseudomonadati</taxon>
        <taxon>Pseudomonadota</taxon>
        <taxon>Betaproteobacteria</taxon>
        <taxon>Burkholderiales</taxon>
        <taxon>Alcaligenaceae</taxon>
        <taxon>Castellaniella</taxon>
    </lineage>
</organism>
<dbReference type="NCBIfam" id="NF037995">
    <property type="entry name" value="TRAP_S1"/>
    <property type="match status" value="1"/>
</dbReference>
<dbReference type="InterPro" id="IPR018389">
    <property type="entry name" value="DctP_fam"/>
</dbReference>
<dbReference type="Gene3D" id="3.40.190.170">
    <property type="entry name" value="Bacterial extracellular solute-binding protein, family 7"/>
    <property type="match status" value="1"/>
</dbReference>
<feature type="chain" id="PRO_5031162755" evidence="2">
    <location>
        <begin position="22"/>
        <end position="349"/>
    </location>
</feature>
<evidence type="ECO:0000256" key="2">
    <source>
        <dbReference type="SAM" id="SignalP"/>
    </source>
</evidence>
<protein>
    <submittedName>
        <fullName evidence="3">TRAP-type C4-dicarboxylate transport system substrate-binding protein</fullName>
    </submittedName>
</protein>
<feature type="signal peptide" evidence="2">
    <location>
        <begin position="1"/>
        <end position="21"/>
    </location>
</feature>
<dbReference type="Proteomes" id="UP000541136">
    <property type="component" value="Unassembled WGS sequence"/>
</dbReference>
<dbReference type="InterPro" id="IPR038404">
    <property type="entry name" value="TRAP_DctP_sf"/>
</dbReference>
<dbReference type="GO" id="GO:0055085">
    <property type="term" value="P:transmembrane transport"/>
    <property type="evidence" value="ECO:0007669"/>
    <property type="project" value="InterPro"/>
</dbReference>
<reference evidence="3 4" key="1">
    <citation type="submission" date="2020-08" db="EMBL/GenBank/DDBJ databases">
        <title>Genomic Encyclopedia of Type Strains, Phase IV (KMG-IV): sequencing the most valuable type-strain genomes for metagenomic binning, comparative biology and taxonomic classification.</title>
        <authorList>
            <person name="Goeker M."/>
        </authorList>
    </citation>
    <scope>NUCLEOTIDE SEQUENCE [LARGE SCALE GENOMIC DNA]</scope>
    <source>
        <strain evidence="3 4">DSM 12141</strain>
    </source>
</reference>